<comment type="caution">
    <text evidence="5">The sequence shown here is derived from an EMBL/GenBank/DDBJ whole genome shotgun (WGS) entry which is preliminary data.</text>
</comment>
<dbReference type="Pfam" id="PF01476">
    <property type="entry name" value="LysM"/>
    <property type="match status" value="2"/>
</dbReference>
<feature type="domain" description="LysM" evidence="4">
    <location>
        <begin position="83"/>
        <end position="129"/>
    </location>
</feature>
<dbReference type="PANTHER" id="PTHR34997">
    <property type="entry name" value="AM15"/>
    <property type="match status" value="1"/>
</dbReference>
<reference evidence="6" key="1">
    <citation type="submission" date="2024-06" db="EMBL/GenBank/DDBJ databases">
        <title>Multi-omics analyses provide insights into the biosynthesis of the anticancer antibiotic pleurotin in Hohenbuehelia grisea.</title>
        <authorList>
            <person name="Weaver J.A."/>
            <person name="Alberti F."/>
        </authorList>
    </citation>
    <scope>NUCLEOTIDE SEQUENCE [LARGE SCALE GENOMIC DNA]</scope>
    <source>
        <strain evidence="6">T-177</strain>
    </source>
</reference>
<dbReference type="CDD" id="cd00118">
    <property type="entry name" value="LysM"/>
    <property type="match status" value="1"/>
</dbReference>
<dbReference type="EMBL" id="JASNQZ010000012">
    <property type="protein sequence ID" value="KAL0948837.1"/>
    <property type="molecule type" value="Genomic_DNA"/>
</dbReference>
<gene>
    <name evidence="5" type="ORF">HGRIS_008960</name>
</gene>
<keyword evidence="3" id="KW-0732">Signal</keyword>
<evidence type="ECO:0000313" key="6">
    <source>
        <dbReference type="Proteomes" id="UP001556367"/>
    </source>
</evidence>
<evidence type="ECO:0000313" key="5">
    <source>
        <dbReference type="EMBL" id="KAL0948837.1"/>
    </source>
</evidence>
<dbReference type="PANTHER" id="PTHR34997:SF1">
    <property type="entry name" value="PEPTIDOGLYCAN-BINDING LYSIN DOMAIN"/>
    <property type="match status" value="1"/>
</dbReference>
<dbReference type="SUPFAM" id="SSF54106">
    <property type="entry name" value="LysM domain"/>
    <property type="match status" value="2"/>
</dbReference>
<dbReference type="SMART" id="SM00257">
    <property type="entry name" value="LysM"/>
    <property type="match status" value="2"/>
</dbReference>
<feature type="signal peptide" evidence="3">
    <location>
        <begin position="1"/>
        <end position="22"/>
    </location>
</feature>
<sequence>MMSIRSCVAIAVTMAYCAGALSIPCARSYTVQAGDTCDAISAAQDVSSFQLATANLGRVNDDCTNLFPGEVICLQLACVKCDTVHVFQDGESCSGVAAAAGTDVATLIANNPNINSGCTNVHPGEVLCVASSVLF</sequence>
<dbReference type="Gene3D" id="3.10.350.10">
    <property type="entry name" value="LysM domain"/>
    <property type="match status" value="2"/>
</dbReference>
<accession>A0ABR3IZQ1</accession>
<name>A0ABR3IZQ1_9AGAR</name>
<feature type="domain" description="LysM" evidence="4">
    <location>
        <begin position="27"/>
        <end position="74"/>
    </location>
</feature>
<dbReference type="PROSITE" id="PS51782">
    <property type="entry name" value="LYSM"/>
    <property type="match status" value="2"/>
</dbReference>
<keyword evidence="2" id="KW-0843">Virulence</keyword>
<dbReference type="InterPro" id="IPR018392">
    <property type="entry name" value="LysM"/>
</dbReference>
<dbReference type="InterPro" id="IPR036779">
    <property type="entry name" value="LysM_dom_sf"/>
</dbReference>
<evidence type="ECO:0000256" key="3">
    <source>
        <dbReference type="SAM" id="SignalP"/>
    </source>
</evidence>
<keyword evidence="6" id="KW-1185">Reference proteome</keyword>
<proteinExistence type="predicted"/>
<keyword evidence="1" id="KW-0147">Chitin-binding</keyword>
<evidence type="ECO:0000256" key="1">
    <source>
        <dbReference type="ARBA" id="ARBA00022669"/>
    </source>
</evidence>
<dbReference type="InterPro" id="IPR052210">
    <property type="entry name" value="LysM1-like"/>
</dbReference>
<feature type="chain" id="PRO_5047522542" description="LysM domain-containing protein" evidence="3">
    <location>
        <begin position="23"/>
        <end position="135"/>
    </location>
</feature>
<organism evidence="5 6">
    <name type="scientific">Hohenbuehelia grisea</name>
    <dbReference type="NCBI Taxonomy" id="104357"/>
    <lineage>
        <taxon>Eukaryota</taxon>
        <taxon>Fungi</taxon>
        <taxon>Dikarya</taxon>
        <taxon>Basidiomycota</taxon>
        <taxon>Agaricomycotina</taxon>
        <taxon>Agaricomycetes</taxon>
        <taxon>Agaricomycetidae</taxon>
        <taxon>Agaricales</taxon>
        <taxon>Pleurotineae</taxon>
        <taxon>Pleurotaceae</taxon>
        <taxon>Hohenbuehelia</taxon>
    </lineage>
</organism>
<dbReference type="Proteomes" id="UP001556367">
    <property type="component" value="Unassembled WGS sequence"/>
</dbReference>
<evidence type="ECO:0000259" key="4">
    <source>
        <dbReference type="PROSITE" id="PS51782"/>
    </source>
</evidence>
<protein>
    <recommendedName>
        <fullName evidence="4">LysM domain-containing protein</fullName>
    </recommendedName>
</protein>
<evidence type="ECO:0000256" key="2">
    <source>
        <dbReference type="ARBA" id="ARBA00023026"/>
    </source>
</evidence>